<dbReference type="GeneID" id="54299602"/>
<gene>
    <name evidence="2" type="ORF">K452DRAFT_298266</name>
</gene>
<keyword evidence="3" id="KW-1185">Reference proteome</keyword>
<name>A0A6A6BE66_9PEZI</name>
<evidence type="ECO:0000313" key="3">
    <source>
        <dbReference type="Proteomes" id="UP000799438"/>
    </source>
</evidence>
<dbReference type="AlphaFoldDB" id="A0A6A6BE66"/>
<dbReference type="RefSeq" id="XP_033397267.1">
    <property type="nucleotide sequence ID" value="XM_033542105.1"/>
</dbReference>
<proteinExistence type="predicted"/>
<accession>A0A6A6BE66</accession>
<feature type="signal peptide" evidence="1">
    <location>
        <begin position="1"/>
        <end position="22"/>
    </location>
</feature>
<protein>
    <submittedName>
        <fullName evidence="2">Uncharacterized protein</fullName>
    </submittedName>
</protein>
<evidence type="ECO:0000256" key="1">
    <source>
        <dbReference type="SAM" id="SignalP"/>
    </source>
</evidence>
<sequence>MRTLFLITLTALLLSSSSTTHALPAPQAPAEFIAPIEITKDVLIQLPGNIKTQPFGGKNCYGRWNEAKRCRKAVDGTFVPRTFVVASDDHVWQCCFDGSKIPIFPGEGLKGKEVLKQWEAGEWDV</sequence>
<dbReference type="EMBL" id="ML995486">
    <property type="protein sequence ID" value="KAF2141554.1"/>
    <property type="molecule type" value="Genomic_DNA"/>
</dbReference>
<evidence type="ECO:0000313" key="2">
    <source>
        <dbReference type="EMBL" id="KAF2141554.1"/>
    </source>
</evidence>
<keyword evidence="1" id="KW-0732">Signal</keyword>
<organism evidence="2 3">
    <name type="scientific">Aplosporella prunicola CBS 121167</name>
    <dbReference type="NCBI Taxonomy" id="1176127"/>
    <lineage>
        <taxon>Eukaryota</taxon>
        <taxon>Fungi</taxon>
        <taxon>Dikarya</taxon>
        <taxon>Ascomycota</taxon>
        <taxon>Pezizomycotina</taxon>
        <taxon>Dothideomycetes</taxon>
        <taxon>Dothideomycetes incertae sedis</taxon>
        <taxon>Botryosphaeriales</taxon>
        <taxon>Aplosporellaceae</taxon>
        <taxon>Aplosporella</taxon>
    </lineage>
</organism>
<feature type="chain" id="PRO_5025348902" evidence="1">
    <location>
        <begin position="23"/>
        <end position="125"/>
    </location>
</feature>
<reference evidence="2" key="1">
    <citation type="journal article" date="2020" name="Stud. Mycol.">
        <title>101 Dothideomycetes genomes: a test case for predicting lifestyles and emergence of pathogens.</title>
        <authorList>
            <person name="Haridas S."/>
            <person name="Albert R."/>
            <person name="Binder M."/>
            <person name="Bloem J."/>
            <person name="Labutti K."/>
            <person name="Salamov A."/>
            <person name="Andreopoulos B."/>
            <person name="Baker S."/>
            <person name="Barry K."/>
            <person name="Bills G."/>
            <person name="Bluhm B."/>
            <person name="Cannon C."/>
            <person name="Castanera R."/>
            <person name="Culley D."/>
            <person name="Daum C."/>
            <person name="Ezra D."/>
            <person name="Gonzalez J."/>
            <person name="Henrissat B."/>
            <person name="Kuo A."/>
            <person name="Liang C."/>
            <person name="Lipzen A."/>
            <person name="Lutzoni F."/>
            <person name="Magnuson J."/>
            <person name="Mondo S."/>
            <person name="Nolan M."/>
            <person name="Ohm R."/>
            <person name="Pangilinan J."/>
            <person name="Park H.-J."/>
            <person name="Ramirez L."/>
            <person name="Alfaro M."/>
            <person name="Sun H."/>
            <person name="Tritt A."/>
            <person name="Yoshinaga Y."/>
            <person name="Zwiers L.-H."/>
            <person name="Turgeon B."/>
            <person name="Goodwin S."/>
            <person name="Spatafora J."/>
            <person name="Crous P."/>
            <person name="Grigoriev I."/>
        </authorList>
    </citation>
    <scope>NUCLEOTIDE SEQUENCE</scope>
    <source>
        <strain evidence="2">CBS 121167</strain>
    </source>
</reference>
<dbReference type="Proteomes" id="UP000799438">
    <property type="component" value="Unassembled WGS sequence"/>
</dbReference>